<accession>A0A917CC73</accession>
<feature type="region of interest" description="Disordered" evidence="1">
    <location>
        <begin position="573"/>
        <end position="605"/>
    </location>
</feature>
<evidence type="ECO:0000313" key="2">
    <source>
        <dbReference type="EMBL" id="GGF78308.1"/>
    </source>
</evidence>
<reference evidence="2" key="2">
    <citation type="submission" date="2020-09" db="EMBL/GenBank/DDBJ databases">
        <authorList>
            <person name="Sun Q."/>
            <person name="Sedlacek I."/>
        </authorList>
    </citation>
    <scope>NUCLEOTIDE SEQUENCE</scope>
    <source>
        <strain evidence="2">CCM 7897</strain>
    </source>
</reference>
<evidence type="ECO:0000256" key="1">
    <source>
        <dbReference type="SAM" id="MobiDB-lite"/>
    </source>
</evidence>
<sequence>MSKVESDAGTTPRVLVVTGYYKEDPTLIKRTIRSVATQTAKRNKVVVDHMLVADGFPQDWIDGEAVRHVRLDRAHADYGNTPRGVGTLLGIVENYDAICYCDADNWFEPQHIEACLALAAKHGSSIDYVVARRTMRRPDESVLPIAEESIEHHVDTNCYFFLPASYPWLHRFASVPNAVSSVGDRLFYAALKAAKLKMAVVQQPTVAYLCLWESLYRAVGETPPVGAKPNVDSSVVRRWLTTLSERERTIVWRLAGLATSRPQVTAEPASLQPKPTRVLVVTAYYKEGRAMLEACIASVAAQTAAAKGIATIGHMLVADGFPQDWIDGTNLRHVKLDRSHDDYGNSPRGVGALLAVSEDWDALCFLDADNRYQPEHVEKCLARAQEIGPDCDWLMASRSYRRPDWSVMPINAGPQDVDTNCFFFLRGSFHLLHHFAAQPRRLAAVGDQIFHRVLSMANLVTGRLNERTVDYLCMWANTYQVVGETPPPGARQLPDQDAIKAWLLEQPPARRLNIMRLVGLADSERRDTLTPSAPASQPAPIRASAETSVQAKVEARVDAGGSDGRSYLIGAPAKSPSLAMRRSNAAAGTAETRSHPLRTPAGATPVAADGRTYLIGATGETSASAAAFPSVAGQPALSPDLIDAPDEIETPAVLPADADKPHVRTFDVFDTLIARRCIEPSIVFDMVAARIDMPGFTSARKGAEATVARSAYTIDTIYDELAKVLELDAARAQEIKAIEIEIEIDQVLPIAENIAQIHHGDVLISDMYLGSDTIKRLLDKAGVDQKVSLVVTSDGKRSGMIWPHASDTLRIREHLGDNTRSDVLVPTSFNITSRHTSISEPTTVENVLKSIGLRPLAELCREIRLSTWSADAQTRKLQLVQASLNFPILLLSSVALLRLGEQLGKRSVLFSSRDCDMWRPLFDDMAQLGGMQRSSTYFYTSRVARTQASPSYLRYASELITDDTIVVDLCGSGWSLAHLAQKLDREDMPVFLLHQLAPVVGYERKAPSPKTCVVHNVVPPSVGGLDCSTIEMSNYTDHGMVVDVRYLLDFPVPVFAEDARDEETLARVRAQHECFRIARKLLGKHDLRGIFDLDHESISTVCTSLYQVLSRQSVLREAFGASHTLEDQSVLQRIGCSY</sequence>
<feature type="region of interest" description="Disordered" evidence="1">
    <location>
        <begin position="525"/>
        <end position="547"/>
    </location>
</feature>
<comment type="caution">
    <text evidence="2">The sequence shown here is derived from an EMBL/GenBank/DDBJ whole genome shotgun (WGS) entry which is preliminary data.</text>
</comment>
<evidence type="ECO:0008006" key="4">
    <source>
        <dbReference type="Google" id="ProtNLM"/>
    </source>
</evidence>
<dbReference type="SUPFAM" id="SSF53448">
    <property type="entry name" value="Nucleotide-diphospho-sugar transferases"/>
    <property type="match status" value="2"/>
</dbReference>
<organism evidence="2 3">
    <name type="scientific">Azorhizobium oxalatiphilum</name>
    <dbReference type="NCBI Taxonomy" id="980631"/>
    <lineage>
        <taxon>Bacteria</taxon>
        <taxon>Pseudomonadati</taxon>
        <taxon>Pseudomonadota</taxon>
        <taxon>Alphaproteobacteria</taxon>
        <taxon>Hyphomicrobiales</taxon>
        <taxon>Xanthobacteraceae</taxon>
        <taxon>Azorhizobium</taxon>
    </lineage>
</organism>
<evidence type="ECO:0000313" key="3">
    <source>
        <dbReference type="Proteomes" id="UP000606044"/>
    </source>
</evidence>
<dbReference type="AlphaFoldDB" id="A0A917CC73"/>
<keyword evidence="3" id="KW-1185">Reference proteome</keyword>
<dbReference type="InterPro" id="IPR029044">
    <property type="entry name" value="Nucleotide-diphossugar_trans"/>
</dbReference>
<proteinExistence type="predicted"/>
<dbReference type="EMBL" id="BMCT01000007">
    <property type="protein sequence ID" value="GGF78308.1"/>
    <property type="molecule type" value="Genomic_DNA"/>
</dbReference>
<name>A0A917CC73_9HYPH</name>
<protein>
    <recommendedName>
        <fullName evidence="4">Glycosyltransferase</fullName>
    </recommendedName>
</protein>
<dbReference type="Proteomes" id="UP000606044">
    <property type="component" value="Unassembled WGS sequence"/>
</dbReference>
<dbReference type="RefSeq" id="WP_188582403.1">
    <property type="nucleotide sequence ID" value="NZ_BMCT01000007.1"/>
</dbReference>
<dbReference type="CDD" id="cd00761">
    <property type="entry name" value="Glyco_tranf_GTA_type"/>
    <property type="match status" value="1"/>
</dbReference>
<reference evidence="2" key="1">
    <citation type="journal article" date="2014" name="Int. J. Syst. Evol. Microbiol.">
        <title>Complete genome sequence of Corynebacterium casei LMG S-19264T (=DSM 44701T), isolated from a smear-ripened cheese.</title>
        <authorList>
            <consortium name="US DOE Joint Genome Institute (JGI-PGF)"/>
            <person name="Walter F."/>
            <person name="Albersmeier A."/>
            <person name="Kalinowski J."/>
            <person name="Ruckert C."/>
        </authorList>
    </citation>
    <scope>NUCLEOTIDE SEQUENCE</scope>
    <source>
        <strain evidence="2">CCM 7897</strain>
    </source>
</reference>
<gene>
    <name evidence="2" type="ORF">GCM10007301_42870</name>
</gene>